<dbReference type="Pfam" id="PF07893">
    <property type="entry name" value="DUF1668"/>
    <property type="match status" value="1"/>
</dbReference>
<dbReference type="OrthoDB" id="591320at2759"/>
<sequence length="423" mass="47237">MENLDTGLYSLRRLNLSHQLFYPSTAAAEAATARSQAAVQAYAESQAGYKHGLRFLNATATSLDPLPAASINFKPCGPSNLGDTPLDLVALLGDESKILCADLAGRTSLYDAEAHAVVTVPDLRSPKGRDAIPISITRAAVDGDPDQGDSIYVRSRTPDPNRIEDCFEELRYGAGRDVFSEDQLFRGWCSLPPPPFLCNPSTDELPEIDPCYDKLPADDMDPCYDDYEFPAEIDSWTVVGGSNIYISSMASGTGTYCFDTVNWQWTHVGKWTLPFHGKAEYVPELNLWIGLSDNNPFHLCASDLSAVDFDQPPDCLRSFRIWQISIWLPFHLDLINLGSGRFCVVKMFRSTKPRDRMVCFSDTEEDDDDEVFDCPDVINWEFAVLTGVEGVRCDGEAPLGRLKIIRHQSRYHTFKDDLIHWVL</sequence>
<organism evidence="1 2">
    <name type="scientific">Eragrostis curvula</name>
    <name type="common">weeping love grass</name>
    <dbReference type="NCBI Taxonomy" id="38414"/>
    <lineage>
        <taxon>Eukaryota</taxon>
        <taxon>Viridiplantae</taxon>
        <taxon>Streptophyta</taxon>
        <taxon>Embryophyta</taxon>
        <taxon>Tracheophyta</taxon>
        <taxon>Spermatophyta</taxon>
        <taxon>Magnoliopsida</taxon>
        <taxon>Liliopsida</taxon>
        <taxon>Poales</taxon>
        <taxon>Poaceae</taxon>
        <taxon>PACMAD clade</taxon>
        <taxon>Chloridoideae</taxon>
        <taxon>Eragrostideae</taxon>
        <taxon>Eragrostidinae</taxon>
        <taxon>Eragrostis</taxon>
    </lineage>
</organism>
<evidence type="ECO:0000313" key="2">
    <source>
        <dbReference type="Proteomes" id="UP000324897"/>
    </source>
</evidence>
<reference evidence="1 2" key="1">
    <citation type="journal article" date="2019" name="Sci. Rep.">
        <title>A high-quality genome of Eragrostis curvula grass provides insights into Poaceae evolution and supports new strategies to enhance forage quality.</title>
        <authorList>
            <person name="Carballo J."/>
            <person name="Santos B.A.C.M."/>
            <person name="Zappacosta D."/>
            <person name="Garbus I."/>
            <person name="Selva J.P."/>
            <person name="Gallo C.A."/>
            <person name="Diaz A."/>
            <person name="Albertini E."/>
            <person name="Caccamo M."/>
            <person name="Echenique V."/>
        </authorList>
    </citation>
    <scope>NUCLEOTIDE SEQUENCE [LARGE SCALE GENOMIC DNA]</scope>
    <source>
        <strain evidence="2">cv. Victoria</strain>
        <tissue evidence="1">Leaf</tissue>
    </source>
</reference>
<gene>
    <name evidence="1" type="ORF">EJB05_04411</name>
</gene>
<dbReference type="PANTHER" id="PTHR33085:SF125">
    <property type="entry name" value="EXPRESSED PROTEIN"/>
    <property type="match status" value="1"/>
</dbReference>
<proteinExistence type="predicted"/>
<dbReference type="InterPro" id="IPR012871">
    <property type="entry name" value="DUF1668_ORYSA"/>
</dbReference>
<dbReference type="PANTHER" id="PTHR33085">
    <property type="entry name" value="OS12G0113100 PROTEIN-RELATED"/>
    <property type="match status" value="1"/>
</dbReference>
<dbReference type="Gramene" id="TVU44947">
    <property type="protein sequence ID" value="TVU44947"/>
    <property type="gene ID" value="EJB05_04411"/>
</dbReference>
<evidence type="ECO:0000313" key="1">
    <source>
        <dbReference type="EMBL" id="TVU44947.1"/>
    </source>
</evidence>
<accession>A0A5J9WAL1</accession>
<dbReference type="AlphaFoldDB" id="A0A5J9WAL1"/>
<name>A0A5J9WAL1_9POAL</name>
<protein>
    <submittedName>
        <fullName evidence="1">Uncharacterized protein</fullName>
    </submittedName>
</protein>
<comment type="caution">
    <text evidence="1">The sequence shown here is derived from an EMBL/GenBank/DDBJ whole genome shotgun (WGS) entry which is preliminary data.</text>
</comment>
<dbReference type="EMBL" id="RWGY01000004">
    <property type="protein sequence ID" value="TVU44947.1"/>
    <property type="molecule type" value="Genomic_DNA"/>
</dbReference>
<dbReference type="Proteomes" id="UP000324897">
    <property type="component" value="Chromosome 5"/>
</dbReference>
<keyword evidence="2" id="KW-1185">Reference proteome</keyword>
<feature type="non-terminal residue" evidence="1">
    <location>
        <position position="1"/>
    </location>
</feature>